<feature type="compositionally biased region" description="Basic and acidic residues" evidence="1">
    <location>
        <begin position="83"/>
        <end position="100"/>
    </location>
</feature>
<keyword evidence="3" id="KW-1185">Reference proteome</keyword>
<proteinExistence type="predicted"/>
<dbReference type="AlphaFoldDB" id="A0A9P7N8K4"/>
<evidence type="ECO:0000313" key="2">
    <source>
        <dbReference type="EMBL" id="KAG5997325.1"/>
    </source>
</evidence>
<evidence type="ECO:0000256" key="1">
    <source>
        <dbReference type="SAM" id="MobiDB-lite"/>
    </source>
</evidence>
<dbReference type="Proteomes" id="UP000748025">
    <property type="component" value="Unassembled WGS sequence"/>
</dbReference>
<accession>A0A9P7N8K4</accession>
<comment type="caution">
    <text evidence="2">The sequence shown here is derived from an EMBL/GenBank/DDBJ whole genome shotgun (WGS) entry which is preliminary data.</text>
</comment>
<protein>
    <submittedName>
        <fullName evidence="2">Uncharacterized protein</fullName>
    </submittedName>
</protein>
<feature type="region of interest" description="Disordered" evidence="1">
    <location>
        <begin position="1"/>
        <end position="29"/>
    </location>
</feature>
<feature type="region of interest" description="Disordered" evidence="1">
    <location>
        <begin position="67"/>
        <end position="122"/>
    </location>
</feature>
<evidence type="ECO:0000313" key="3">
    <source>
        <dbReference type="Proteomes" id="UP000748025"/>
    </source>
</evidence>
<name>A0A9P7N8K4_9HYPO</name>
<dbReference type="EMBL" id="SRPW01001961">
    <property type="protein sequence ID" value="KAG5997325.1"/>
    <property type="molecule type" value="Genomic_DNA"/>
</dbReference>
<sequence>MLQKSRSPSPHFGVAAAPRRPTEDMGPPKARISLSVSHVQGIVIRYVIQERLRIYLPPTSAGTELAELVGASSGSGSGSDEERETRNERNSRLEKSDKSIQRTKSCMRRTHRPRFLLPSHPC</sequence>
<feature type="compositionally biased region" description="Basic residues" evidence="1">
    <location>
        <begin position="105"/>
        <end position="114"/>
    </location>
</feature>
<gene>
    <name evidence="2" type="ORF">E4U43_002664</name>
</gene>
<organism evidence="2 3">
    <name type="scientific">Claviceps pusilla</name>
    <dbReference type="NCBI Taxonomy" id="123648"/>
    <lineage>
        <taxon>Eukaryota</taxon>
        <taxon>Fungi</taxon>
        <taxon>Dikarya</taxon>
        <taxon>Ascomycota</taxon>
        <taxon>Pezizomycotina</taxon>
        <taxon>Sordariomycetes</taxon>
        <taxon>Hypocreomycetidae</taxon>
        <taxon>Hypocreales</taxon>
        <taxon>Clavicipitaceae</taxon>
        <taxon>Claviceps</taxon>
    </lineage>
</organism>
<reference evidence="2" key="1">
    <citation type="journal article" date="2020" name="bioRxiv">
        <title>Whole genome comparisons of ergot fungi reveals the divergence and evolution of species within the genus Claviceps are the result of varying mechanisms driving genome evolution and host range expansion.</title>
        <authorList>
            <person name="Wyka S.A."/>
            <person name="Mondo S.J."/>
            <person name="Liu M."/>
            <person name="Dettman J."/>
            <person name="Nalam V."/>
            <person name="Broders K.D."/>
        </authorList>
    </citation>
    <scope>NUCLEOTIDE SEQUENCE</scope>
    <source>
        <strain evidence="2">CCC 602</strain>
    </source>
</reference>